<evidence type="ECO:0000313" key="3">
    <source>
        <dbReference type="Proteomes" id="UP001595844"/>
    </source>
</evidence>
<dbReference type="PANTHER" id="PTHR35010">
    <property type="entry name" value="BLL4672 PROTEIN-RELATED"/>
    <property type="match status" value="1"/>
</dbReference>
<dbReference type="SMART" id="SM00530">
    <property type="entry name" value="HTH_XRE"/>
    <property type="match status" value="1"/>
</dbReference>
<evidence type="ECO:0000313" key="2">
    <source>
        <dbReference type="EMBL" id="MFC4374331.1"/>
    </source>
</evidence>
<organism evidence="2 3">
    <name type="scientific">Nocardia halotolerans</name>
    <dbReference type="NCBI Taxonomy" id="1755878"/>
    <lineage>
        <taxon>Bacteria</taxon>
        <taxon>Bacillati</taxon>
        <taxon>Actinomycetota</taxon>
        <taxon>Actinomycetes</taxon>
        <taxon>Mycobacteriales</taxon>
        <taxon>Nocardiaceae</taxon>
        <taxon>Nocardia</taxon>
    </lineage>
</organism>
<dbReference type="EMBL" id="JBHSDL010000009">
    <property type="protein sequence ID" value="MFC4374331.1"/>
    <property type="molecule type" value="Genomic_DNA"/>
</dbReference>
<feature type="domain" description="HTH cro/C1-type" evidence="1">
    <location>
        <begin position="31"/>
        <end position="82"/>
    </location>
</feature>
<dbReference type="Gene3D" id="3.30.450.180">
    <property type="match status" value="1"/>
</dbReference>
<reference evidence="3" key="1">
    <citation type="journal article" date="2019" name="Int. J. Syst. Evol. Microbiol.">
        <title>The Global Catalogue of Microorganisms (GCM) 10K type strain sequencing project: providing services to taxonomists for standard genome sequencing and annotation.</title>
        <authorList>
            <consortium name="The Broad Institute Genomics Platform"/>
            <consortium name="The Broad Institute Genome Sequencing Center for Infectious Disease"/>
            <person name="Wu L."/>
            <person name="Ma J."/>
        </authorList>
    </citation>
    <scope>NUCLEOTIDE SEQUENCE [LARGE SCALE GENOMIC DNA]</scope>
    <source>
        <strain evidence="3">IBRC-M 10490</strain>
    </source>
</reference>
<comment type="caution">
    <text evidence="2">The sequence shown here is derived from an EMBL/GenBank/DDBJ whole genome shotgun (WGS) entry which is preliminary data.</text>
</comment>
<proteinExistence type="predicted"/>
<dbReference type="InterPro" id="IPR041413">
    <property type="entry name" value="MLTR_LBD"/>
</dbReference>
<dbReference type="InterPro" id="IPR010982">
    <property type="entry name" value="Lambda_DNA-bd_dom_sf"/>
</dbReference>
<sequence length="293" mass="32383">MADTELGAFLRSRRARLQPEAVGLRSYGGRRRVAGLRREELAVLAGVSVPYYVRLEQGRAGNVSSEVLTALARALLLDAAETAHLHDLARPDGRRIGVAAESALDVQVVRPTLRRLLDAMPEVPAFVLGRRTEMLAGNRMAALLFWNQPNSPPSQTNCARSVFLDPAVRTLYRDWPHKARETVGFLRRDAARYPGDVALTALIGELTLRSTEFSVLWAEHEVRQRATGRNVLDHPLVGELVLDYDSVVPADDADQVLITYLPAEGTRTAQALRLLGDWHADTGRLEQVRVTGE</sequence>
<dbReference type="Pfam" id="PF17765">
    <property type="entry name" value="MLTR_LBD"/>
    <property type="match status" value="1"/>
</dbReference>
<dbReference type="RefSeq" id="WP_378559147.1">
    <property type="nucleotide sequence ID" value="NZ_JBHSDL010000009.1"/>
</dbReference>
<name>A0ABV8VE80_9NOCA</name>
<dbReference type="PANTHER" id="PTHR35010:SF2">
    <property type="entry name" value="BLL4672 PROTEIN"/>
    <property type="match status" value="1"/>
</dbReference>
<dbReference type="PROSITE" id="PS50943">
    <property type="entry name" value="HTH_CROC1"/>
    <property type="match status" value="1"/>
</dbReference>
<protein>
    <submittedName>
        <fullName evidence="2">Helix-turn-helix domain-containing protein</fullName>
    </submittedName>
</protein>
<dbReference type="CDD" id="cd00093">
    <property type="entry name" value="HTH_XRE"/>
    <property type="match status" value="1"/>
</dbReference>
<dbReference type="Proteomes" id="UP001595844">
    <property type="component" value="Unassembled WGS sequence"/>
</dbReference>
<dbReference type="Pfam" id="PF13560">
    <property type="entry name" value="HTH_31"/>
    <property type="match status" value="1"/>
</dbReference>
<keyword evidence="3" id="KW-1185">Reference proteome</keyword>
<dbReference type="SUPFAM" id="SSF47413">
    <property type="entry name" value="lambda repressor-like DNA-binding domains"/>
    <property type="match status" value="1"/>
</dbReference>
<dbReference type="Gene3D" id="1.10.260.40">
    <property type="entry name" value="lambda repressor-like DNA-binding domains"/>
    <property type="match status" value="1"/>
</dbReference>
<evidence type="ECO:0000259" key="1">
    <source>
        <dbReference type="PROSITE" id="PS50943"/>
    </source>
</evidence>
<gene>
    <name evidence="2" type="ORF">ACFO5K_09470</name>
</gene>
<dbReference type="InterPro" id="IPR001387">
    <property type="entry name" value="Cro/C1-type_HTH"/>
</dbReference>
<accession>A0ABV8VE80</accession>